<sequence>MLDEHEWAEVYPALSDPIRRIKDYRALHSASLAEAKRHISGTGALDRYFALTGYRETDPDALWHHRLSLFGPPCGACGKPLRTPRAKLCAECGAPTTLDQGH</sequence>
<evidence type="ECO:0000313" key="2">
    <source>
        <dbReference type="Proteomes" id="UP000196655"/>
    </source>
</evidence>
<dbReference type="Proteomes" id="UP000196655">
    <property type="component" value="Unassembled WGS sequence"/>
</dbReference>
<reference evidence="2" key="1">
    <citation type="submission" date="2017-05" db="EMBL/GenBank/DDBJ databases">
        <authorList>
            <person name="Macchi M."/>
            <person name="Festa S."/>
            <person name="Coppotelli B.M."/>
            <person name="Morelli I.S."/>
        </authorList>
    </citation>
    <scope>NUCLEOTIDE SEQUENCE [LARGE SCALE GENOMIC DNA]</scope>
    <source>
        <strain evidence="2">I</strain>
    </source>
</reference>
<proteinExistence type="predicted"/>
<gene>
    <name evidence="1" type="ORF">BWR60_23030</name>
</gene>
<dbReference type="EMBL" id="NHON01000050">
    <property type="protein sequence ID" value="OWJ64791.1"/>
    <property type="molecule type" value="Genomic_DNA"/>
</dbReference>
<protein>
    <submittedName>
        <fullName evidence="1">Uncharacterized protein</fullName>
    </submittedName>
</protein>
<organism evidence="1 2">
    <name type="scientific">Inquilinus limosus</name>
    <dbReference type="NCBI Taxonomy" id="171674"/>
    <lineage>
        <taxon>Bacteria</taxon>
        <taxon>Pseudomonadati</taxon>
        <taxon>Pseudomonadota</taxon>
        <taxon>Alphaproteobacteria</taxon>
        <taxon>Rhodospirillales</taxon>
        <taxon>Rhodospirillaceae</taxon>
        <taxon>Inquilinus</taxon>
    </lineage>
</organism>
<name>A0A211ZHN3_9PROT</name>
<evidence type="ECO:0000313" key="1">
    <source>
        <dbReference type="EMBL" id="OWJ64791.1"/>
    </source>
</evidence>
<comment type="caution">
    <text evidence="1">The sequence shown here is derived from an EMBL/GenBank/DDBJ whole genome shotgun (WGS) entry which is preliminary data.</text>
</comment>
<dbReference type="OrthoDB" id="5515745at2"/>
<keyword evidence="2" id="KW-1185">Reference proteome</keyword>
<accession>A0A211ZHN3</accession>
<dbReference type="AlphaFoldDB" id="A0A211ZHN3"/>